<gene>
    <name evidence="1" type="ORF">FYJ39_13910</name>
</gene>
<reference evidence="1 2" key="1">
    <citation type="submission" date="2019-08" db="EMBL/GenBank/DDBJ databases">
        <title>In-depth cultivation of the pig gut microbiome towards novel bacterial diversity and tailored functional studies.</title>
        <authorList>
            <person name="Wylensek D."/>
            <person name="Hitch T.C.A."/>
            <person name="Clavel T."/>
        </authorList>
    </citation>
    <scope>NUCLEOTIDE SEQUENCE [LARGE SCALE GENOMIC DNA]</scope>
    <source>
        <strain evidence="1 2">WCA-389-WT-23D1</strain>
    </source>
</reference>
<name>A0A7X2NMV6_9CLOT</name>
<proteinExistence type="predicted"/>
<accession>A0A7X2NMV6</accession>
<dbReference type="AlphaFoldDB" id="A0A7X2NMV6"/>
<comment type="caution">
    <text evidence="1">The sequence shown here is derived from an EMBL/GenBank/DDBJ whole genome shotgun (WGS) entry which is preliminary data.</text>
</comment>
<dbReference type="EMBL" id="VUMD01000012">
    <property type="protein sequence ID" value="MSS37640.1"/>
    <property type="molecule type" value="Genomic_DNA"/>
</dbReference>
<keyword evidence="2" id="KW-1185">Reference proteome</keyword>
<organism evidence="1 2">
    <name type="scientific">Clostridium porci</name>
    <dbReference type="NCBI Taxonomy" id="2605778"/>
    <lineage>
        <taxon>Bacteria</taxon>
        <taxon>Bacillati</taxon>
        <taxon>Bacillota</taxon>
        <taxon>Clostridia</taxon>
        <taxon>Eubacteriales</taxon>
        <taxon>Clostridiaceae</taxon>
        <taxon>Clostridium</taxon>
    </lineage>
</organism>
<dbReference type="Proteomes" id="UP000429958">
    <property type="component" value="Unassembled WGS sequence"/>
</dbReference>
<dbReference type="RefSeq" id="WP_154473076.1">
    <property type="nucleotide sequence ID" value="NZ_VUMD01000012.1"/>
</dbReference>
<protein>
    <submittedName>
        <fullName evidence="1">Uncharacterized protein</fullName>
    </submittedName>
</protein>
<evidence type="ECO:0000313" key="1">
    <source>
        <dbReference type="EMBL" id="MSS37640.1"/>
    </source>
</evidence>
<sequence>MKKLIIVCEEKYRVYGDYLAQLISLEDDMEEEIVGVKDGEVAAQVWLEKDYKANAAQLSSNQYILFIGHDKLIKEKSSHMKVIFSQYGMAYGWLGKQAVLCVDKVVSAKEYNDFITFALSYQDNLEKLIEEKTIKQKNIGTGAKAAGVGALAVVGGALAVAPLAGVDIFKKLTLNKKIEEQQYSCAVMKFYLDSLEEFLGL</sequence>
<evidence type="ECO:0000313" key="2">
    <source>
        <dbReference type="Proteomes" id="UP000429958"/>
    </source>
</evidence>